<dbReference type="EMBL" id="JAOPHQ010000577">
    <property type="protein sequence ID" value="KAK0154193.1"/>
    <property type="molecule type" value="Genomic_DNA"/>
</dbReference>
<protein>
    <submittedName>
        <fullName evidence="1">Zinc finger BED domain-containing protein 1</fullName>
    </submittedName>
</protein>
<dbReference type="PANTHER" id="PTHR46481:SF9">
    <property type="entry name" value="ZINC FINGER BED DOMAIN-CONTAINING PROTEIN 1-LIKE"/>
    <property type="match status" value="1"/>
</dbReference>
<keyword evidence="2" id="KW-1185">Reference proteome</keyword>
<name>A0AA47N853_MERPO</name>
<evidence type="ECO:0000313" key="2">
    <source>
        <dbReference type="Proteomes" id="UP001174136"/>
    </source>
</evidence>
<evidence type="ECO:0000313" key="1">
    <source>
        <dbReference type="EMBL" id="KAK0154193.1"/>
    </source>
</evidence>
<reference evidence="1" key="1">
    <citation type="journal article" date="2023" name="Front. Mar. Sci.">
        <title>A new Merluccius polli reference genome to investigate the effects of global change in West African waters.</title>
        <authorList>
            <person name="Mateo J.L."/>
            <person name="Blanco-Fernandez C."/>
            <person name="Garcia-Vazquez E."/>
            <person name="Machado-Schiaffino G."/>
        </authorList>
    </citation>
    <scope>NUCLEOTIDE SEQUENCE</scope>
    <source>
        <strain evidence="1">C29</strain>
        <tissue evidence="1">Fin</tissue>
    </source>
</reference>
<gene>
    <name evidence="1" type="primary">ZBED1_232</name>
    <name evidence="1" type="ORF">N1851_003705</name>
</gene>
<dbReference type="AlphaFoldDB" id="A0AA47N853"/>
<sequence>MTPMMYHLNHAHPTLIAGSSSSSQPTITSVLARRSCDSQQADKITKGICKFIQTDMLPISIVEGEGFGNLMNIMEPAYNIPSRRTVTRLIETQYEERKEELFKKLATAESVALTTDCWTALTAESYITITCHYIGDLLPSAL</sequence>
<dbReference type="PANTHER" id="PTHR46481">
    <property type="entry name" value="ZINC FINGER BED DOMAIN-CONTAINING PROTEIN 4"/>
    <property type="match status" value="1"/>
</dbReference>
<accession>A0AA47N853</accession>
<dbReference type="SUPFAM" id="SSF140996">
    <property type="entry name" value="Hermes dimerisation domain"/>
    <property type="match status" value="1"/>
</dbReference>
<dbReference type="Proteomes" id="UP001174136">
    <property type="component" value="Unassembled WGS sequence"/>
</dbReference>
<dbReference type="InterPro" id="IPR052035">
    <property type="entry name" value="ZnF_BED_domain_contain"/>
</dbReference>
<comment type="caution">
    <text evidence="1">The sequence shown here is derived from an EMBL/GenBank/DDBJ whole genome shotgun (WGS) entry which is preliminary data.</text>
</comment>
<organism evidence="1 2">
    <name type="scientific">Merluccius polli</name>
    <name type="common">Benguela hake</name>
    <name type="synonym">Merluccius cadenati</name>
    <dbReference type="NCBI Taxonomy" id="89951"/>
    <lineage>
        <taxon>Eukaryota</taxon>
        <taxon>Metazoa</taxon>
        <taxon>Chordata</taxon>
        <taxon>Craniata</taxon>
        <taxon>Vertebrata</taxon>
        <taxon>Euteleostomi</taxon>
        <taxon>Actinopterygii</taxon>
        <taxon>Neopterygii</taxon>
        <taxon>Teleostei</taxon>
        <taxon>Neoteleostei</taxon>
        <taxon>Acanthomorphata</taxon>
        <taxon>Zeiogadaria</taxon>
        <taxon>Gadariae</taxon>
        <taxon>Gadiformes</taxon>
        <taxon>Gadoidei</taxon>
        <taxon>Merlucciidae</taxon>
        <taxon>Merluccius</taxon>
    </lineage>
</organism>
<proteinExistence type="predicted"/>